<dbReference type="AlphaFoldDB" id="A0A7K4QEK0"/>
<reference evidence="1 2" key="1">
    <citation type="submission" date="2019-09" db="EMBL/GenBank/DDBJ databases">
        <title>Bird 10,000 Genomes (B10K) Project - Family phase.</title>
        <authorList>
            <person name="Zhang G."/>
        </authorList>
    </citation>
    <scope>NUCLEOTIDE SEQUENCE [LARGE SCALE GENOMIC DNA]</scope>
    <source>
        <strain evidence="1">B10K-DU-004-15</strain>
        <tissue evidence="1">Mixed tissue sample</tissue>
    </source>
</reference>
<dbReference type="PRINTS" id="PR01968">
    <property type="entry name" value="TNFACTORR18"/>
</dbReference>
<dbReference type="PANTHER" id="PTHR47388">
    <property type="entry name" value="TUMOR NECROSIS FACTOR RECEPTOR SUPERFAMILY MEMBER 18"/>
    <property type="match status" value="1"/>
</dbReference>
<evidence type="ECO:0000313" key="2">
    <source>
        <dbReference type="Proteomes" id="UP000556200"/>
    </source>
</evidence>
<dbReference type="InterPro" id="IPR053107">
    <property type="entry name" value="TNFRSF18"/>
</dbReference>
<evidence type="ECO:0000313" key="1">
    <source>
        <dbReference type="EMBL" id="NWQ59182.1"/>
    </source>
</evidence>
<dbReference type="Gene3D" id="2.10.50.10">
    <property type="entry name" value="Tumor Necrosis Factor Receptor, subunit A, domain 2"/>
    <property type="match status" value="1"/>
</dbReference>
<dbReference type="InterPro" id="IPR022318">
    <property type="entry name" value="TNFR_18"/>
</dbReference>
<protein>
    <submittedName>
        <fullName evidence="1">TNR18 factor</fullName>
    </submittedName>
</protein>
<comment type="caution">
    <text evidence="1">The sequence shown here is derived from an EMBL/GenBank/DDBJ whole genome shotgun (WGS) entry which is preliminary data.</text>
</comment>
<dbReference type="EMBL" id="VYZA01000005">
    <property type="protein sequence ID" value="NWQ59182.1"/>
    <property type="molecule type" value="Genomic_DNA"/>
</dbReference>
<proteinExistence type="predicted"/>
<dbReference type="Proteomes" id="UP000556200">
    <property type="component" value="Unassembled WGS sequence"/>
</dbReference>
<dbReference type="GO" id="GO:0045785">
    <property type="term" value="P:positive regulation of cell adhesion"/>
    <property type="evidence" value="ECO:0007669"/>
    <property type="project" value="TreeGrafter"/>
</dbReference>
<accession>A0A7K4QEK0</accession>
<feature type="non-terminal residue" evidence="1">
    <location>
        <position position="96"/>
    </location>
</feature>
<organism evidence="1 2">
    <name type="scientific">Neopipo cinnamomea</name>
    <dbReference type="NCBI Taxonomy" id="456388"/>
    <lineage>
        <taxon>Eukaryota</taxon>
        <taxon>Metazoa</taxon>
        <taxon>Chordata</taxon>
        <taxon>Craniata</taxon>
        <taxon>Vertebrata</taxon>
        <taxon>Euteleostomi</taxon>
        <taxon>Archelosauria</taxon>
        <taxon>Archosauria</taxon>
        <taxon>Dinosauria</taxon>
        <taxon>Saurischia</taxon>
        <taxon>Theropoda</taxon>
        <taxon>Coelurosauria</taxon>
        <taxon>Aves</taxon>
        <taxon>Neognathae</taxon>
        <taxon>Neoaves</taxon>
        <taxon>Telluraves</taxon>
        <taxon>Australaves</taxon>
        <taxon>Passeriformes</taxon>
        <taxon>Tyrannidae</taxon>
        <taxon>Neopipo</taxon>
    </lineage>
</organism>
<dbReference type="PANTHER" id="PTHR47388:SF1">
    <property type="entry name" value="TUMOR NECROSIS FACTOR RECEPTOR SUPERFAMILY MEMBER 18"/>
    <property type="match status" value="1"/>
</dbReference>
<dbReference type="GO" id="GO:0043066">
    <property type="term" value="P:negative regulation of apoptotic process"/>
    <property type="evidence" value="ECO:0007669"/>
    <property type="project" value="InterPro"/>
</dbReference>
<dbReference type="GO" id="GO:0009897">
    <property type="term" value="C:external side of plasma membrane"/>
    <property type="evidence" value="ECO:0007669"/>
    <property type="project" value="TreeGrafter"/>
</dbReference>
<name>A0A7K4QEK0_9TYRA</name>
<dbReference type="GO" id="GO:0005031">
    <property type="term" value="F:tumor necrosis factor receptor activity"/>
    <property type="evidence" value="ECO:0007669"/>
    <property type="project" value="InterPro"/>
</dbReference>
<keyword evidence="2" id="KW-1185">Reference proteome</keyword>
<feature type="non-terminal residue" evidence="1">
    <location>
        <position position="1"/>
    </location>
</feature>
<gene>
    <name evidence="1" type="primary">Tnfrsf18</name>
    <name evidence="1" type="ORF">NEOCIN_R05752</name>
</gene>
<sequence>AGGNNPCQDIEDHDCKCPQGHRCGDDNCLYCRKVPECAEGEELTRIGEIDFTFKCKPCGAGTYSDVKNGWCRNWTDCERFGFVTLSQGNSTHNSKC</sequence>